<protein>
    <submittedName>
        <fullName evidence="7">Pyruvate dehydrogenase (Acetyl-transferring) E1 component subunit alpha</fullName>
    </submittedName>
</protein>
<evidence type="ECO:0000256" key="3">
    <source>
        <dbReference type="ARBA" id="ARBA00023052"/>
    </source>
</evidence>
<dbReference type="RefSeq" id="WP_155444973.1">
    <property type="nucleotide sequence ID" value="NZ_JAOQNR010000003.1"/>
</dbReference>
<dbReference type="SUPFAM" id="SSF52518">
    <property type="entry name" value="Thiamin diphosphate-binding fold (THDP-binding)"/>
    <property type="match status" value="1"/>
</dbReference>
<comment type="cofactor">
    <cofactor evidence="1">
        <name>thiamine diphosphate</name>
        <dbReference type="ChEBI" id="CHEBI:58937"/>
    </cofactor>
</comment>
<evidence type="ECO:0000256" key="5">
    <source>
        <dbReference type="ARBA" id="ARBA00051231"/>
    </source>
</evidence>
<comment type="catalytic activity">
    <reaction evidence="5">
        <text>N(6)-[(R)-lipoyl]-L-lysyl-[protein] + pyruvate + H(+) = N(6)-[(R)-S(8)-acetyldihydrolipoyl]-L-lysyl-[protein] + CO2</text>
        <dbReference type="Rhea" id="RHEA:19189"/>
        <dbReference type="Rhea" id="RHEA-COMP:10474"/>
        <dbReference type="Rhea" id="RHEA-COMP:10478"/>
        <dbReference type="ChEBI" id="CHEBI:15361"/>
        <dbReference type="ChEBI" id="CHEBI:15378"/>
        <dbReference type="ChEBI" id="CHEBI:16526"/>
        <dbReference type="ChEBI" id="CHEBI:83099"/>
        <dbReference type="ChEBI" id="CHEBI:83111"/>
        <dbReference type="EC" id="1.2.4.1"/>
    </reaction>
</comment>
<dbReference type="InterPro" id="IPR050642">
    <property type="entry name" value="PDH_E1_Alpha_Subunit"/>
</dbReference>
<dbReference type="EMBL" id="WNKS01000003">
    <property type="protein sequence ID" value="MTV30306.1"/>
    <property type="molecule type" value="Genomic_DNA"/>
</dbReference>
<evidence type="ECO:0000259" key="6">
    <source>
        <dbReference type="Pfam" id="PF00676"/>
    </source>
</evidence>
<evidence type="ECO:0000256" key="1">
    <source>
        <dbReference type="ARBA" id="ARBA00001964"/>
    </source>
</evidence>
<dbReference type="PANTHER" id="PTHR11516:SF60">
    <property type="entry name" value="PYRUVATE DEHYDROGENASE E1 COMPONENT SUBUNIT ALPHA"/>
    <property type="match status" value="1"/>
</dbReference>
<dbReference type="GO" id="GO:0004739">
    <property type="term" value="F:pyruvate dehydrogenase (acetyl-transferring) activity"/>
    <property type="evidence" value="ECO:0007669"/>
    <property type="project" value="UniProtKB-EC"/>
</dbReference>
<dbReference type="CDD" id="cd02000">
    <property type="entry name" value="TPP_E1_PDC_ADC_BCADC"/>
    <property type="match status" value="1"/>
</dbReference>
<evidence type="ECO:0000256" key="2">
    <source>
        <dbReference type="ARBA" id="ARBA00023002"/>
    </source>
</evidence>
<evidence type="ECO:0000313" key="8">
    <source>
        <dbReference type="Proteomes" id="UP000439113"/>
    </source>
</evidence>
<dbReference type="InterPro" id="IPR029061">
    <property type="entry name" value="THDP-binding"/>
</dbReference>
<dbReference type="Proteomes" id="UP000439113">
    <property type="component" value="Unassembled WGS sequence"/>
</dbReference>
<dbReference type="Gene3D" id="3.40.50.970">
    <property type="match status" value="1"/>
</dbReference>
<comment type="caution">
    <text evidence="7">The sequence shown here is derived from an EMBL/GenBank/DDBJ whole genome shotgun (WGS) entry which is preliminary data.</text>
</comment>
<dbReference type="GO" id="GO:0006086">
    <property type="term" value="P:pyruvate decarboxylation to acetyl-CoA"/>
    <property type="evidence" value="ECO:0007669"/>
    <property type="project" value="TreeGrafter"/>
</dbReference>
<evidence type="ECO:0000313" key="7">
    <source>
        <dbReference type="EMBL" id="MTV30306.1"/>
    </source>
</evidence>
<gene>
    <name evidence="7" type="ORF">GJ654_04785</name>
</gene>
<comment type="function">
    <text evidence="4">The pyruvate dehydrogenase complex catalyzes the overall conversion of pyruvate to acetyl-CoA and CO(2). It contains multiple copies of three enzymatic components: pyruvate dehydrogenase (E1), dihydrolipoamide acetyltransferase (E2) and lipoamide dehydrogenase (E3).</text>
</comment>
<keyword evidence="7" id="KW-0670">Pyruvate</keyword>
<dbReference type="PANTHER" id="PTHR11516">
    <property type="entry name" value="PYRUVATE DEHYDROGENASE E1 COMPONENT, ALPHA SUBUNIT BACTERIAL AND ORGANELLAR"/>
    <property type="match status" value="1"/>
</dbReference>
<sequence>MATQSLADFSSCDLLASFRAMLLIRRFEERAGQMFAMGLIGGFCHLCVGQEAVAVGLRQAARIGDQFIASYRMHGHLLASGADPRAVMAELVGRRYGISRGKGGSMHMFAPGRDFFGGQGITGAQAPIGTGLAFANAYRGDGKVCVALIGDGAADQGQLTESFVMAERWSLPIVYVIENNLPQFERPALAQRGASFNIPGESVDGMCLTSVREAAARALGWARAGNGPTLLEMRIERFRGHAAAEQRRKHGERDPVERLRAAILAAGFAQEADLRHVDAEIRARVAEIADQAVSCDEPEDSELLTDILL</sequence>
<dbReference type="AlphaFoldDB" id="A0A6N8DKC3"/>
<name>A0A6N8DKC3_RHOAC</name>
<keyword evidence="3" id="KW-0786">Thiamine pyrophosphate</keyword>
<dbReference type="InterPro" id="IPR001017">
    <property type="entry name" value="DH_E1"/>
</dbReference>
<organism evidence="7 8">
    <name type="scientific">Rhodoblastus acidophilus</name>
    <name type="common">Rhodopseudomonas acidophila</name>
    <dbReference type="NCBI Taxonomy" id="1074"/>
    <lineage>
        <taxon>Bacteria</taxon>
        <taxon>Pseudomonadati</taxon>
        <taxon>Pseudomonadota</taxon>
        <taxon>Alphaproteobacteria</taxon>
        <taxon>Hyphomicrobiales</taxon>
        <taxon>Rhodoblastaceae</taxon>
        <taxon>Rhodoblastus</taxon>
    </lineage>
</organism>
<feature type="domain" description="Dehydrogenase E1 component" evidence="6">
    <location>
        <begin position="20"/>
        <end position="298"/>
    </location>
</feature>
<reference evidence="7 8" key="1">
    <citation type="submission" date="2019-11" db="EMBL/GenBank/DDBJ databases">
        <title>Whole-genome sequence of a Rhodoblastus acidophilus DSM 142.</title>
        <authorList>
            <person name="Kyndt J.A."/>
            <person name="Meyer T.E."/>
        </authorList>
    </citation>
    <scope>NUCLEOTIDE SEQUENCE [LARGE SCALE GENOMIC DNA]</scope>
    <source>
        <strain evidence="7 8">DSM 142</strain>
    </source>
</reference>
<dbReference type="OrthoDB" id="9766715at2"/>
<dbReference type="Pfam" id="PF00676">
    <property type="entry name" value="E1_dh"/>
    <property type="match status" value="1"/>
</dbReference>
<evidence type="ECO:0000256" key="4">
    <source>
        <dbReference type="ARBA" id="ARBA00025211"/>
    </source>
</evidence>
<proteinExistence type="predicted"/>
<accession>A0A6N8DKC3</accession>
<keyword evidence="2" id="KW-0560">Oxidoreductase</keyword>